<dbReference type="PROSITE" id="PS50006">
    <property type="entry name" value="FHA_DOMAIN"/>
    <property type="match status" value="1"/>
</dbReference>
<dbReference type="RefSeq" id="WP_104230214.1">
    <property type="nucleotide sequence ID" value="NZ_PSNW01000004.1"/>
</dbReference>
<evidence type="ECO:0000313" key="3">
    <source>
        <dbReference type="Proteomes" id="UP000238220"/>
    </source>
</evidence>
<dbReference type="AlphaFoldDB" id="A0A2S5TH64"/>
<sequence>MTQIPDGQYRGSVLYADFSEARTDAPIEAPLSFSEVRDLASLGSRLDGLVMEATPRRLYAFFPQAESALKLAREIAQTALRARADLSRLGLDVRVILGHGQVTMEQGRVRSDWTHRLAGLVTSVPQNGVAALRDFVAQFPHGQLNPAPRPSARSDLFILPMTDLTEDQETRMAGIGGGIDGVYLTLTLRVRGVPQTFRSSDCPILIGRDKSCGVQVSGEKASRVHGRIEFEKEKFYYVDDSRNGTYVLTGGGQELLIRHEKIVLAGEGAISPGAPLSGQTGEVVRFSCTPSRLSMAGAAVDDGDTKMMRTERK</sequence>
<dbReference type="InterPro" id="IPR008984">
    <property type="entry name" value="SMAD_FHA_dom_sf"/>
</dbReference>
<dbReference type="Gene3D" id="2.60.200.20">
    <property type="match status" value="1"/>
</dbReference>
<dbReference type="Proteomes" id="UP000238220">
    <property type="component" value="Unassembled WGS sequence"/>
</dbReference>
<dbReference type="SMART" id="SM00240">
    <property type="entry name" value="FHA"/>
    <property type="match status" value="1"/>
</dbReference>
<proteinExistence type="predicted"/>
<dbReference type="Pfam" id="PF00498">
    <property type="entry name" value="FHA"/>
    <property type="match status" value="1"/>
</dbReference>
<dbReference type="InterPro" id="IPR000253">
    <property type="entry name" value="FHA_dom"/>
</dbReference>
<comment type="caution">
    <text evidence="2">The sequence shown here is derived from an EMBL/GenBank/DDBJ whole genome shotgun (WGS) entry which is preliminary data.</text>
</comment>
<name>A0A2S5TH64_9GAMM</name>
<accession>A0A2S5TH64</accession>
<dbReference type="OrthoDB" id="9806704at2"/>
<reference evidence="2 3" key="1">
    <citation type="submission" date="2018-02" db="EMBL/GenBank/DDBJ databases">
        <title>Genome sequencing of Solimonas sp. HR-BB.</title>
        <authorList>
            <person name="Lee Y."/>
            <person name="Jeon C.O."/>
        </authorList>
    </citation>
    <scope>NUCLEOTIDE SEQUENCE [LARGE SCALE GENOMIC DNA]</scope>
    <source>
        <strain evidence="2 3">HR-BB</strain>
    </source>
</reference>
<keyword evidence="3" id="KW-1185">Reference proteome</keyword>
<dbReference type="EMBL" id="PSNW01000004">
    <property type="protein sequence ID" value="PPE74326.1"/>
    <property type="molecule type" value="Genomic_DNA"/>
</dbReference>
<protein>
    <recommendedName>
        <fullName evidence="1">FHA domain-containing protein</fullName>
    </recommendedName>
</protein>
<dbReference type="SUPFAM" id="SSF49879">
    <property type="entry name" value="SMAD/FHA domain"/>
    <property type="match status" value="1"/>
</dbReference>
<organism evidence="2 3">
    <name type="scientific">Solimonas fluminis</name>
    <dbReference type="NCBI Taxonomy" id="2086571"/>
    <lineage>
        <taxon>Bacteria</taxon>
        <taxon>Pseudomonadati</taxon>
        <taxon>Pseudomonadota</taxon>
        <taxon>Gammaproteobacteria</taxon>
        <taxon>Nevskiales</taxon>
        <taxon>Nevskiaceae</taxon>
        <taxon>Solimonas</taxon>
    </lineage>
</organism>
<gene>
    <name evidence="2" type="ORF">C3942_09875</name>
</gene>
<feature type="domain" description="FHA" evidence="1">
    <location>
        <begin position="204"/>
        <end position="247"/>
    </location>
</feature>
<evidence type="ECO:0000313" key="2">
    <source>
        <dbReference type="EMBL" id="PPE74326.1"/>
    </source>
</evidence>
<dbReference type="CDD" id="cd00060">
    <property type="entry name" value="FHA"/>
    <property type="match status" value="1"/>
</dbReference>
<evidence type="ECO:0000259" key="1">
    <source>
        <dbReference type="PROSITE" id="PS50006"/>
    </source>
</evidence>